<organism evidence="18 19">
    <name type="scientific">Ruminococcus flavefaciens</name>
    <dbReference type="NCBI Taxonomy" id="1265"/>
    <lineage>
        <taxon>Bacteria</taxon>
        <taxon>Bacillati</taxon>
        <taxon>Bacillota</taxon>
        <taxon>Clostridia</taxon>
        <taxon>Eubacteriales</taxon>
        <taxon>Oscillospiraceae</taxon>
        <taxon>Ruminococcus</taxon>
    </lineage>
</organism>
<dbReference type="GO" id="GO:0003700">
    <property type="term" value="F:DNA-binding transcription factor activity"/>
    <property type="evidence" value="ECO:0007669"/>
    <property type="project" value="InterPro"/>
</dbReference>
<dbReference type="Pfam" id="PF08769">
    <property type="entry name" value="Spo0A_C"/>
    <property type="match status" value="1"/>
</dbReference>
<dbReference type="GO" id="GO:0003677">
    <property type="term" value="F:DNA binding"/>
    <property type="evidence" value="ECO:0007669"/>
    <property type="project" value="UniProtKB-KW"/>
</dbReference>
<dbReference type="Proteomes" id="UP000183461">
    <property type="component" value="Unassembled WGS sequence"/>
</dbReference>
<accession>A0A1K1NGD8</accession>
<keyword evidence="8 14" id="KW-0902">Two-component regulatory system</keyword>
<evidence type="ECO:0000256" key="3">
    <source>
        <dbReference type="ARBA" id="ARBA00022490"/>
    </source>
</evidence>
<dbReference type="Gene3D" id="3.40.50.2300">
    <property type="match status" value="1"/>
</dbReference>
<dbReference type="SUPFAM" id="SSF52172">
    <property type="entry name" value="CheY-like"/>
    <property type="match status" value="1"/>
</dbReference>
<keyword evidence="12 14" id="KW-0804">Transcription</keyword>
<dbReference type="GO" id="GO:0000160">
    <property type="term" value="P:phosphorelay signal transduction system"/>
    <property type="evidence" value="ECO:0007669"/>
    <property type="project" value="UniProtKB-UniRule"/>
</dbReference>
<evidence type="ECO:0000256" key="1">
    <source>
        <dbReference type="ARBA" id="ARBA00004496"/>
    </source>
</evidence>
<dbReference type="PANTHER" id="PTHR44591">
    <property type="entry name" value="STRESS RESPONSE REGULATOR PROTEIN 1"/>
    <property type="match status" value="1"/>
</dbReference>
<comment type="subcellular location">
    <subcellularLocation>
        <location evidence="1 14">Cytoplasm</location>
    </subcellularLocation>
</comment>
<keyword evidence="4 14" id="KW-0678">Repressor</keyword>
<evidence type="ECO:0000256" key="13">
    <source>
        <dbReference type="ARBA" id="ARBA00024867"/>
    </source>
</evidence>
<evidence type="ECO:0000256" key="7">
    <source>
        <dbReference type="ARBA" id="ARBA00022969"/>
    </source>
</evidence>
<dbReference type="InterPro" id="IPR016032">
    <property type="entry name" value="Sig_transdc_resp-reg_C-effctor"/>
</dbReference>
<comment type="cofactor">
    <cofactor evidence="14 15">
        <name>Ca(2+)</name>
        <dbReference type="ChEBI" id="CHEBI:29108"/>
    </cofactor>
    <text evidence="14 15">Binds 1 Ca(2+) ion per subunit.</text>
</comment>
<evidence type="ECO:0000256" key="16">
    <source>
        <dbReference type="PROSITE-ProRule" id="PRU00169"/>
    </source>
</evidence>
<protein>
    <recommendedName>
        <fullName evidence="2 14">Stage 0 sporulation protein A homolog</fullName>
    </recommendedName>
</protein>
<gene>
    <name evidence="18" type="ORF">SAMN02910280_1973</name>
</gene>
<dbReference type="GO" id="GO:0042173">
    <property type="term" value="P:regulation of sporulation resulting in formation of a cellular spore"/>
    <property type="evidence" value="ECO:0007669"/>
    <property type="project" value="InterPro"/>
</dbReference>
<keyword evidence="6 14" id="KW-0106">Calcium</keyword>
<evidence type="ECO:0000313" key="19">
    <source>
        <dbReference type="Proteomes" id="UP000183461"/>
    </source>
</evidence>
<dbReference type="InterPro" id="IPR001789">
    <property type="entry name" value="Sig_transdc_resp-reg_receiver"/>
</dbReference>
<keyword evidence="7 14" id="KW-0749">Sporulation</keyword>
<dbReference type="InterPro" id="IPR050595">
    <property type="entry name" value="Bact_response_regulator"/>
</dbReference>
<keyword evidence="10 14" id="KW-0238">DNA-binding</keyword>
<dbReference type="PANTHER" id="PTHR44591:SF3">
    <property type="entry name" value="RESPONSE REGULATORY DOMAIN-CONTAINING PROTEIN"/>
    <property type="match status" value="1"/>
</dbReference>
<name>A0A1K1NGD8_RUMFL</name>
<evidence type="ECO:0000256" key="10">
    <source>
        <dbReference type="ARBA" id="ARBA00023125"/>
    </source>
</evidence>
<keyword evidence="3 14" id="KW-0963">Cytoplasm</keyword>
<dbReference type="InterPro" id="IPR012052">
    <property type="entry name" value="Spore_0_A"/>
</dbReference>
<evidence type="ECO:0000256" key="6">
    <source>
        <dbReference type="ARBA" id="ARBA00022837"/>
    </source>
</evidence>
<feature type="binding site" evidence="15">
    <location>
        <position position="13"/>
    </location>
    <ligand>
        <name>Ca(2+)</name>
        <dbReference type="ChEBI" id="CHEBI:29108"/>
    </ligand>
</feature>
<reference evidence="18 19" key="1">
    <citation type="submission" date="2016-11" db="EMBL/GenBank/DDBJ databases">
        <authorList>
            <person name="Jaros S."/>
            <person name="Januszkiewicz K."/>
            <person name="Wedrychowicz H."/>
        </authorList>
    </citation>
    <scope>NUCLEOTIDE SEQUENCE [LARGE SCALE GENOMIC DNA]</scope>
    <source>
        <strain evidence="18 19">YL228</strain>
    </source>
</reference>
<evidence type="ECO:0000256" key="15">
    <source>
        <dbReference type="PIRSR" id="PIRSR002937-1"/>
    </source>
</evidence>
<evidence type="ECO:0000256" key="14">
    <source>
        <dbReference type="PIRNR" id="PIRNR002937"/>
    </source>
</evidence>
<evidence type="ECO:0000256" key="2">
    <source>
        <dbReference type="ARBA" id="ARBA00018672"/>
    </source>
</evidence>
<comment type="function">
    <text evidence="13 14">May play the central regulatory role in sporulation. It may be an element of the effector pathway responsible for the activation of sporulation genes in response to nutritional stress. Spo0A may act in concert with spo0H (a sigma factor) to control the expression of some genes that are critical to the sporulation process.</text>
</comment>
<dbReference type="GO" id="GO:0030435">
    <property type="term" value="P:sporulation resulting in formation of a cellular spore"/>
    <property type="evidence" value="ECO:0007669"/>
    <property type="project" value="UniProtKB-UniRule"/>
</dbReference>
<keyword evidence="9 14" id="KW-0805">Transcription regulation</keyword>
<dbReference type="PROSITE" id="PS50110">
    <property type="entry name" value="RESPONSE_REGULATORY"/>
    <property type="match status" value="1"/>
</dbReference>
<feature type="domain" description="Response regulatory" evidence="17">
    <location>
        <begin position="7"/>
        <end position="123"/>
    </location>
</feature>
<dbReference type="InterPro" id="IPR011006">
    <property type="entry name" value="CheY-like_superfamily"/>
</dbReference>
<evidence type="ECO:0000256" key="4">
    <source>
        <dbReference type="ARBA" id="ARBA00022491"/>
    </source>
</evidence>
<dbReference type="NCBIfam" id="TIGR02875">
    <property type="entry name" value="spore_0_A"/>
    <property type="match status" value="1"/>
</dbReference>
<dbReference type="SMART" id="SM00448">
    <property type="entry name" value="REC"/>
    <property type="match status" value="1"/>
</dbReference>
<dbReference type="PIRSF" id="PIRSF002937">
    <property type="entry name" value="Res_reg_Spo0A"/>
    <property type="match status" value="1"/>
</dbReference>
<evidence type="ECO:0000313" key="18">
    <source>
        <dbReference type="EMBL" id="SFW34329.1"/>
    </source>
</evidence>
<evidence type="ECO:0000256" key="8">
    <source>
        <dbReference type="ARBA" id="ARBA00023012"/>
    </source>
</evidence>
<dbReference type="Pfam" id="PF00072">
    <property type="entry name" value="Response_reg"/>
    <property type="match status" value="1"/>
</dbReference>
<evidence type="ECO:0000256" key="5">
    <source>
        <dbReference type="ARBA" id="ARBA00022553"/>
    </source>
</evidence>
<feature type="modified residue" description="4-aspartylphosphate" evidence="16">
    <location>
        <position position="57"/>
    </location>
</feature>
<evidence type="ECO:0000256" key="12">
    <source>
        <dbReference type="ARBA" id="ARBA00023163"/>
    </source>
</evidence>
<dbReference type="InterPro" id="IPR036388">
    <property type="entry name" value="WH-like_DNA-bd_sf"/>
</dbReference>
<sequence>MENKRIKVLIGDDSASNGVKAAAALRENDITAFTRKKNSRAILDSIINDAPDAVILDLSLQDTDAICLMERVKETLVKTPAFIIVSDIQNSFIERQVMENGASYYLSRPYDVQDLPSIIKSICTVPISSTCTDTEIMVTEIIQKLGVPAHIKGYHYLRTAILSAIEDSRLMECVTKLLYPCVAQKYDTTSSRVERAIRHAIEIAWDRGDSEVINSFFGYTIDNYRGRPTNSEFIALVTDKIRLQLKLA</sequence>
<proteinExistence type="predicted"/>
<dbReference type="InterPro" id="IPR014879">
    <property type="entry name" value="Spo0A_C"/>
</dbReference>
<dbReference type="GO" id="GO:0005509">
    <property type="term" value="F:calcium ion binding"/>
    <property type="evidence" value="ECO:0007669"/>
    <property type="project" value="UniProtKB-UniRule"/>
</dbReference>
<keyword evidence="14 15" id="KW-0479">Metal-binding</keyword>
<dbReference type="GO" id="GO:0051606">
    <property type="term" value="P:detection of stimulus"/>
    <property type="evidence" value="ECO:0007669"/>
    <property type="project" value="UniProtKB-UniRule"/>
</dbReference>
<dbReference type="EMBL" id="FPIP01000004">
    <property type="protein sequence ID" value="SFW34329.1"/>
    <property type="molecule type" value="Genomic_DNA"/>
</dbReference>
<keyword evidence="11 14" id="KW-0010">Activator</keyword>
<feature type="binding site" evidence="15">
    <location>
        <position position="12"/>
    </location>
    <ligand>
        <name>Ca(2+)</name>
        <dbReference type="ChEBI" id="CHEBI:29108"/>
    </ligand>
</feature>
<dbReference type="GO" id="GO:0005737">
    <property type="term" value="C:cytoplasm"/>
    <property type="evidence" value="ECO:0007669"/>
    <property type="project" value="UniProtKB-SubCell"/>
</dbReference>
<evidence type="ECO:0000256" key="11">
    <source>
        <dbReference type="ARBA" id="ARBA00023159"/>
    </source>
</evidence>
<dbReference type="RefSeq" id="WP_072300236.1">
    <property type="nucleotide sequence ID" value="NZ_FPIP01000004.1"/>
</dbReference>
<dbReference type="AlphaFoldDB" id="A0A1K1NGD8"/>
<evidence type="ECO:0000259" key="17">
    <source>
        <dbReference type="PROSITE" id="PS50110"/>
    </source>
</evidence>
<feature type="binding site" evidence="15">
    <location>
        <position position="57"/>
    </location>
    <ligand>
        <name>Ca(2+)</name>
        <dbReference type="ChEBI" id="CHEBI:29108"/>
    </ligand>
</feature>
<evidence type="ECO:0000256" key="9">
    <source>
        <dbReference type="ARBA" id="ARBA00023015"/>
    </source>
</evidence>
<dbReference type="SUPFAM" id="SSF46894">
    <property type="entry name" value="C-terminal effector domain of the bipartite response regulators"/>
    <property type="match status" value="1"/>
</dbReference>
<keyword evidence="5 16" id="KW-0597">Phosphoprotein</keyword>
<dbReference type="Gene3D" id="1.10.10.10">
    <property type="entry name" value="Winged helix-like DNA-binding domain superfamily/Winged helix DNA-binding domain"/>
    <property type="match status" value="1"/>
</dbReference>